<comment type="caution">
    <text evidence="2">The sequence shown here is derived from an EMBL/GenBank/DDBJ whole genome shotgun (WGS) entry which is preliminary data.</text>
</comment>
<accession>A0A7J5XGZ5</accession>
<sequence length="81" mass="9561">MMVSLVNYTDSDESQSPSRIAIHDDSSQAWSPGTDIELKEDKDIFPRLRRTKSIQVSNIYVEMINVLILIFCYWWFQYIVI</sequence>
<dbReference type="Proteomes" id="UP000518266">
    <property type="component" value="Unassembled WGS sequence"/>
</dbReference>
<keyword evidence="1" id="KW-0472">Membrane</keyword>
<keyword evidence="3" id="KW-1185">Reference proteome</keyword>
<evidence type="ECO:0000313" key="2">
    <source>
        <dbReference type="EMBL" id="KAF3835907.1"/>
    </source>
</evidence>
<gene>
    <name evidence="2" type="ORF">F7725_028465</name>
</gene>
<evidence type="ECO:0000256" key="1">
    <source>
        <dbReference type="SAM" id="Phobius"/>
    </source>
</evidence>
<organism evidence="2 3">
    <name type="scientific">Dissostichus mawsoni</name>
    <name type="common">Antarctic cod</name>
    <dbReference type="NCBI Taxonomy" id="36200"/>
    <lineage>
        <taxon>Eukaryota</taxon>
        <taxon>Metazoa</taxon>
        <taxon>Chordata</taxon>
        <taxon>Craniata</taxon>
        <taxon>Vertebrata</taxon>
        <taxon>Euteleostomi</taxon>
        <taxon>Actinopterygii</taxon>
        <taxon>Neopterygii</taxon>
        <taxon>Teleostei</taxon>
        <taxon>Neoteleostei</taxon>
        <taxon>Acanthomorphata</taxon>
        <taxon>Eupercaria</taxon>
        <taxon>Perciformes</taxon>
        <taxon>Notothenioidei</taxon>
        <taxon>Nototheniidae</taxon>
        <taxon>Dissostichus</taxon>
    </lineage>
</organism>
<evidence type="ECO:0000313" key="3">
    <source>
        <dbReference type="Proteomes" id="UP000518266"/>
    </source>
</evidence>
<feature type="transmembrane region" description="Helical" evidence="1">
    <location>
        <begin position="59"/>
        <end position="76"/>
    </location>
</feature>
<dbReference type="AlphaFoldDB" id="A0A7J5XGZ5"/>
<proteinExistence type="predicted"/>
<dbReference type="EMBL" id="JAAKFY010000024">
    <property type="protein sequence ID" value="KAF3835907.1"/>
    <property type="molecule type" value="Genomic_DNA"/>
</dbReference>
<keyword evidence="1" id="KW-1133">Transmembrane helix</keyword>
<keyword evidence="1" id="KW-0812">Transmembrane</keyword>
<reference evidence="2 3" key="1">
    <citation type="submission" date="2020-03" db="EMBL/GenBank/DDBJ databases">
        <title>Dissostichus mawsoni Genome sequencing and assembly.</title>
        <authorList>
            <person name="Park H."/>
        </authorList>
    </citation>
    <scope>NUCLEOTIDE SEQUENCE [LARGE SCALE GENOMIC DNA]</scope>
    <source>
        <strain evidence="2">DM0001</strain>
        <tissue evidence="2">Muscle</tissue>
    </source>
</reference>
<name>A0A7J5XGZ5_DISMA</name>
<protein>
    <submittedName>
        <fullName evidence="2">Uncharacterized protein</fullName>
    </submittedName>
</protein>